<name>A0ABX7W9S0_9GAMM</name>
<evidence type="ECO:0000313" key="1">
    <source>
        <dbReference type="EMBL" id="QTP57098.1"/>
    </source>
</evidence>
<dbReference type="EMBL" id="CP053381">
    <property type="protein sequence ID" value="QTP57098.1"/>
    <property type="molecule type" value="Genomic_DNA"/>
</dbReference>
<proteinExistence type="predicted"/>
<dbReference type="Proteomes" id="UP000671868">
    <property type="component" value="Chromosome"/>
</dbReference>
<evidence type="ECO:0000313" key="2">
    <source>
        <dbReference type="Proteomes" id="UP000671868"/>
    </source>
</evidence>
<reference evidence="1 2" key="1">
    <citation type="journal article" date="2021" name="Front. Microbiol.">
        <title>Aerobic Denitrification and Heterotrophic Sulfur Oxidation in the Genus Halomonas Revealed by Six Novel Species Characterizations and Genome-Based Analysis.</title>
        <authorList>
            <person name="Wang L."/>
            <person name="Shao Z."/>
        </authorList>
    </citation>
    <scope>NUCLEOTIDE SEQUENCE [LARGE SCALE GENOMIC DNA]</scope>
    <source>
        <strain evidence="1 2">MCCC 1A11059</strain>
    </source>
</reference>
<sequence>MVGTALSLATVQAQEPDWTAEPSYGSHHLSAGFTPDPWVQSLQAGGSTPVSAKLGPNCTGYIMASAPDIDLHYTAGSMPLYITVTSSADTTLVVNAPDGRWYCNDDFSGLDPVVMFQNPPSGMYNVWVGVHGSDQMQPATLKITELNPAN</sequence>
<keyword evidence="2" id="KW-1185">Reference proteome</keyword>
<gene>
    <name evidence="1" type="ORF">HNO51_12090</name>
</gene>
<protein>
    <submittedName>
        <fullName evidence="1">Peptidase S1</fullName>
    </submittedName>
</protein>
<accession>A0ABX7W9S0</accession>
<organism evidence="1 2">
    <name type="scientific">Billgrantia sulfidoxydans</name>
    <dbReference type="NCBI Taxonomy" id="2733484"/>
    <lineage>
        <taxon>Bacteria</taxon>
        <taxon>Pseudomonadati</taxon>
        <taxon>Pseudomonadota</taxon>
        <taxon>Gammaproteobacteria</taxon>
        <taxon>Oceanospirillales</taxon>
        <taxon>Halomonadaceae</taxon>
        <taxon>Billgrantia</taxon>
    </lineage>
</organism>